<feature type="region of interest" description="Disordered" evidence="1">
    <location>
        <begin position="133"/>
        <end position="184"/>
    </location>
</feature>
<keyword evidence="3" id="KW-1185">Reference proteome</keyword>
<gene>
    <name evidence="2" type="ORF">MAR_012508</name>
</gene>
<proteinExistence type="predicted"/>
<accession>A0ABY7FZV0</accession>
<dbReference type="EMBL" id="CP111025">
    <property type="protein sequence ID" value="WAR26804.1"/>
    <property type="molecule type" value="Genomic_DNA"/>
</dbReference>
<evidence type="ECO:0000313" key="2">
    <source>
        <dbReference type="EMBL" id="WAR26804.1"/>
    </source>
</evidence>
<feature type="compositionally biased region" description="Basic and acidic residues" evidence="1">
    <location>
        <begin position="152"/>
        <end position="165"/>
    </location>
</feature>
<organism evidence="2 3">
    <name type="scientific">Mya arenaria</name>
    <name type="common">Soft-shell clam</name>
    <dbReference type="NCBI Taxonomy" id="6604"/>
    <lineage>
        <taxon>Eukaryota</taxon>
        <taxon>Metazoa</taxon>
        <taxon>Spiralia</taxon>
        <taxon>Lophotrochozoa</taxon>
        <taxon>Mollusca</taxon>
        <taxon>Bivalvia</taxon>
        <taxon>Autobranchia</taxon>
        <taxon>Heteroconchia</taxon>
        <taxon>Euheterodonta</taxon>
        <taxon>Imparidentia</taxon>
        <taxon>Neoheterodontei</taxon>
        <taxon>Myida</taxon>
        <taxon>Myoidea</taxon>
        <taxon>Myidae</taxon>
        <taxon>Mya</taxon>
    </lineage>
</organism>
<name>A0ABY7FZV0_MYAAR</name>
<evidence type="ECO:0000313" key="3">
    <source>
        <dbReference type="Proteomes" id="UP001164746"/>
    </source>
</evidence>
<evidence type="ECO:0000256" key="1">
    <source>
        <dbReference type="SAM" id="MobiDB-lite"/>
    </source>
</evidence>
<protein>
    <submittedName>
        <fullName evidence="2">Uncharacterized protein</fullName>
    </submittedName>
</protein>
<sequence length="184" mass="21354">MHTGRVRMKSVDEENLTNINEFRKFRNEINQYLDKRENELLAEIDQTKRTSKTFLNELKTKYTNIKSATEKLQSDLHAHEANSNQLLIVGKRAIKELEDLQTALEKVSMSKDVSRYTFDRDPATERLLASETAIGRLKEGESTTTLGQQQQKQEKKQQEQRKQQESKQQQHKPTQAPSHKVAVC</sequence>
<reference evidence="2" key="1">
    <citation type="submission" date="2022-11" db="EMBL/GenBank/DDBJ databases">
        <title>Centuries of genome instability and evolution in soft-shell clam transmissible cancer (bioRxiv).</title>
        <authorList>
            <person name="Hart S.F.M."/>
            <person name="Yonemitsu M.A."/>
            <person name="Giersch R.M."/>
            <person name="Beal B.F."/>
            <person name="Arriagada G."/>
            <person name="Davis B.W."/>
            <person name="Ostrander E.A."/>
            <person name="Goff S.P."/>
            <person name="Metzger M.J."/>
        </authorList>
    </citation>
    <scope>NUCLEOTIDE SEQUENCE</scope>
    <source>
        <strain evidence="2">MELC-2E11</strain>
        <tissue evidence="2">Siphon/mantle</tissue>
    </source>
</reference>
<dbReference type="Proteomes" id="UP001164746">
    <property type="component" value="Chromosome 14"/>
</dbReference>